<reference evidence="2 3" key="1">
    <citation type="journal article" date="2021" name="Nat. Commun.">
        <title>Genetic determinants of endophytism in the Arabidopsis root mycobiome.</title>
        <authorList>
            <person name="Mesny F."/>
            <person name="Miyauchi S."/>
            <person name="Thiergart T."/>
            <person name="Pickel B."/>
            <person name="Atanasova L."/>
            <person name="Karlsson M."/>
            <person name="Huettel B."/>
            <person name="Barry K.W."/>
            <person name="Haridas S."/>
            <person name="Chen C."/>
            <person name="Bauer D."/>
            <person name="Andreopoulos W."/>
            <person name="Pangilinan J."/>
            <person name="LaButti K."/>
            <person name="Riley R."/>
            <person name="Lipzen A."/>
            <person name="Clum A."/>
            <person name="Drula E."/>
            <person name="Henrissat B."/>
            <person name="Kohler A."/>
            <person name="Grigoriev I.V."/>
            <person name="Martin F.M."/>
            <person name="Hacquard S."/>
        </authorList>
    </citation>
    <scope>NUCLEOTIDE SEQUENCE [LARGE SCALE GENOMIC DNA]</scope>
    <source>
        <strain evidence="2 3">MPI-CAGE-CH-0241</strain>
    </source>
</reference>
<dbReference type="AlphaFoldDB" id="A0A9P9ATZ6"/>
<organism evidence="2 3">
    <name type="scientific">Thelonectria olida</name>
    <dbReference type="NCBI Taxonomy" id="1576542"/>
    <lineage>
        <taxon>Eukaryota</taxon>
        <taxon>Fungi</taxon>
        <taxon>Dikarya</taxon>
        <taxon>Ascomycota</taxon>
        <taxon>Pezizomycotina</taxon>
        <taxon>Sordariomycetes</taxon>
        <taxon>Hypocreomycetidae</taxon>
        <taxon>Hypocreales</taxon>
        <taxon>Nectriaceae</taxon>
        <taxon>Thelonectria</taxon>
    </lineage>
</organism>
<dbReference type="Proteomes" id="UP000777438">
    <property type="component" value="Unassembled WGS sequence"/>
</dbReference>
<keyword evidence="1" id="KW-0732">Signal</keyword>
<feature type="chain" id="PRO_5040441577" evidence="1">
    <location>
        <begin position="20"/>
        <end position="309"/>
    </location>
</feature>
<dbReference type="OrthoDB" id="5079492at2759"/>
<gene>
    <name evidence="2" type="ORF">B0T10DRAFT_452905</name>
</gene>
<evidence type="ECO:0000256" key="1">
    <source>
        <dbReference type="SAM" id="SignalP"/>
    </source>
</evidence>
<comment type="caution">
    <text evidence="2">The sequence shown here is derived from an EMBL/GenBank/DDBJ whole genome shotgun (WGS) entry which is preliminary data.</text>
</comment>
<name>A0A9P9ATZ6_9HYPO</name>
<protein>
    <submittedName>
        <fullName evidence="2">Uncharacterized protein</fullName>
    </submittedName>
</protein>
<sequence length="309" mass="32636">MRRSIAIILPLELCVGVVALDPHQTSSTTATQSSADPPGLTAQPGNDFLDRRQISEQDTCGFLNDATDDPVTCSSGACGYISRYAWQNAYAACCADDGCNIQTTCIERGTAADSATLACTGRLSRCATYTWPDYNAESYACATTRFTATVETTTQHFSTDVDGSAEPTTNIESTITVSAIPTSRPTGGDNDGKDPGLGSEYDLDGKQRIQAAVGSAVFGALLVGTALVFGCCLGPSAEECPVETENGVEGKNPDAVVCSYQGLWREEQVETQQWNADEVLPAATPISNYGPAGTSDPYNQPLYGMPHYN</sequence>
<dbReference type="EMBL" id="JAGPYM010000001">
    <property type="protein sequence ID" value="KAH6900391.1"/>
    <property type="molecule type" value="Genomic_DNA"/>
</dbReference>
<evidence type="ECO:0000313" key="3">
    <source>
        <dbReference type="Proteomes" id="UP000777438"/>
    </source>
</evidence>
<accession>A0A9P9ATZ6</accession>
<feature type="signal peptide" evidence="1">
    <location>
        <begin position="1"/>
        <end position="19"/>
    </location>
</feature>
<keyword evidence="3" id="KW-1185">Reference proteome</keyword>
<evidence type="ECO:0000313" key="2">
    <source>
        <dbReference type="EMBL" id="KAH6900391.1"/>
    </source>
</evidence>
<proteinExistence type="predicted"/>